<keyword evidence="2" id="KW-1185">Reference proteome</keyword>
<dbReference type="Proteomes" id="UP000477739">
    <property type="component" value="Unassembled WGS sequence"/>
</dbReference>
<dbReference type="AlphaFoldDB" id="A0A6L6IW63"/>
<name>A0A6L6IW63_9ENTR</name>
<evidence type="ECO:0000313" key="1">
    <source>
        <dbReference type="EMBL" id="MTH48973.1"/>
    </source>
</evidence>
<feature type="non-terminal residue" evidence="1">
    <location>
        <position position="172"/>
    </location>
</feature>
<gene>
    <name evidence="1" type="ORF">GJV78_22685</name>
</gene>
<comment type="caution">
    <text evidence="1">The sequence shown here is derived from an EMBL/GenBank/DDBJ whole genome shotgun (WGS) entry which is preliminary data.</text>
</comment>
<dbReference type="EMBL" id="WMJZ01000120">
    <property type="protein sequence ID" value="MTH48973.1"/>
    <property type="molecule type" value="Genomic_DNA"/>
</dbReference>
<accession>A0A6L6IW63</accession>
<sequence length="172" mass="18904">MSGINASPLWAPPCFPAKGRLPDTPDQVQTNVDLQYREEKEHKLALNAQNGLSNVTPCCKSLHISLFFDGTNNNERASSEAARPNPSNIARLYHAALEDIDSGYYRYYMPGVGTAFPEIGELDFSSEGLKYARGGEARINWALLRIVDAVKHTLTGKGLDDNEARALTHALD</sequence>
<dbReference type="RefSeq" id="WP_167519723.1">
    <property type="nucleotide sequence ID" value="NZ_WMJZ01000120.1"/>
</dbReference>
<reference evidence="1 2" key="1">
    <citation type="submission" date="2019-11" db="EMBL/GenBank/DDBJ databases">
        <title>Escherichia alba sp. nov. isolated from the gut of plastic-eating superworms Zophobas atratus.</title>
        <authorList>
            <person name="Yang Y."/>
        </authorList>
    </citation>
    <scope>NUCLEOTIDE SEQUENCE [LARGE SCALE GENOMIC DNA]</scope>
    <source>
        <strain evidence="2">BIT-B35</strain>
    </source>
</reference>
<protein>
    <submittedName>
        <fullName evidence="1">DUF2235 domain-containing protein</fullName>
    </submittedName>
</protein>
<evidence type="ECO:0000313" key="2">
    <source>
        <dbReference type="Proteomes" id="UP000477739"/>
    </source>
</evidence>
<proteinExistence type="predicted"/>
<organism evidence="1 2">
    <name type="scientific">Intestinirhabdus alba</name>
    <dbReference type="NCBI Taxonomy" id="2899544"/>
    <lineage>
        <taxon>Bacteria</taxon>
        <taxon>Pseudomonadati</taxon>
        <taxon>Pseudomonadota</taxon>
        <taxon>Gammaproteobacteria</taxon>
        <taxon>Enterobacterales</taxon>
        <taxon>Enterobacteriaceae</taxon>
        <taxon>Intestinirhabdus</taxon>
    </lineage>
</organism>